<gene>
    <name evidence="2" type="ORF">P3T76_016454</name>
</gene>
<name>A0AAD9FXY7_9STRA</name>
<accession>A0AAD9FXY7</accession>
<feature type="compositionally biased region" description="Polar residues" evidence="1">
    <location>
        <begin position="51"/>
        <end position="63"/>
    </location>
</feature>
<organism evidence="2 3">
    <name type="scientific">Phytophthora citrophthora</name>
    <dbReference type="NCBI Taxonomy" id="4793"/>
    <lineage>
        <taxon>Eukaryota</taxon>
        <taxon>Sar</taxon>
        <taxon>Stramenopiles</taxon>
        <taxon>Oomycota</taxon>
        <taxon>Peronosporomycetes</taxon>
        <taxon>Peronosporales</taxon>
        <taxon>Peronosporaceae</taxon>
        <taxon>Phytophthora</taxon>
    </lineage>
</organism>
<comment type="caution">
    <text evidence="2">The sequence shown here is derived from an EMBL/GenBank/DDBJ whole genome shotgun (WGS) entry which is preliminary data.</text>
</comment>
<proteinExistence type="predicted"/>
<keyword evidence="3" id="KW-1185">Reference proteome</keyword>
<protein>
    <submittedName>
        <fullName evidence="2">Uncharacterized protein</fullName>
    </submittedName>
</protein>
<sequence length="74" mass="7702">MMRYTRGGSPVDSAGTPAGLIRALGTRKRYTRGGSPVAHRTDDGRNKETSTRGSTGLCRNSCGTDPCSVKGGEA</sequence>
<feature type="region of interest" description="Disordered" evidence="1">
    <location>
        <begin position="28"/>
        <end position="74"/>
    </location>
</feature>
<feature type="compositionally biased region" description="Basic and acidic residues" evidence="1">
    <location>
        <begin position="39"/>
        <end position="50"/>
    </location>
</feature>
<evidence type="ECO:0000313" key="3">
    <source>
        <dbReference type="Proteomes" id="UP001259832"/>
    </source>
</evidence>
<dbReference type="Proteomes" id="UP001259832">
    <property type="component" value="Unassembled WGS sequence"/>
</dbReference>
<dbReference type="EMBL" id="JASMQC010000145">
    <property type="protein sequence ID" value="KAK1928090.1"/>
    <property type="molecule type" value="Genomic_DNA"/>
</dbReference>
<dbReference type="AlphaFoldDB" id="A0AAD9FXY7"/>
<reference evidence="2" key="1">
    <citation type="submission" date="2023-08" db="EMBL/GenBank/DDBJ databases">
        <title>Reference Genome Resource for the Citrus Pathogen Phytophthora citrophthora.</title>
        <authorList>
            <person name="Moller H."/>
            <person name="Coetzee B."/>
            <person name="Rose L.J."/>
            <person name="Van Niekerk J.M."/>
        </authorList>
    </citation>
    <scope>NUCLEOTIDE SEQUENCE</scope>
    <source>
        <strain evidence="2">STE-U-9442</strain>
    </source>
</reference>
<evidence type="ECO:0000256" key="1">
    <source>
        <dbReference type="SAM" id="MobiDB-lite"/>
    </source>
</evidence>
<evidence type="ECO:0000313" key="2">
    <source>
        <dbReference type="EMBL" id="KAK1928090.1"/>
    </source>
</evidence>